<dbReference type="Pfam" id="PF05609">
    <property type="entry name" value="LAP1_C"/>
    <property type="match status" value="1"/>
</dbReference>
<dbReference type="GO" id="GO:0061024">
    <property type="term" value="P:membrane organization"/>
    <property type="evidence" value="ECO:0007669"/>
    <property type="project" value="TreeGrafter"/>
</dbReference>
<keyword evidence="6 12" id="KW-0472">Membrane</keyword>
<reference evidence="14" key="3">
    <citation type="submission" date="2025-09" db="UniProtKB">
        <authorList>
            <consortium name="Ensembl"/>
        </authorList>
    </citation>
    <scope>IDENTIFICATION</scope>
</reference>
<feature type="region of interest" description="Disordered" evidence="11">
    <location>
        <begin position="271"/>
        <end position="360"/>
    </location>
</feature>
<keyword evidence="4 12" id="KW-0812">Transmembrane</keyword>
<dbReference type="GO" id="GO:0001671">
    <property type="term" value="F:ATPase activator activity"/>
    <property type="evidence" value="ECO:0007669"/>
    <property type="project" value="InterPro"/>
</dbReference>
<dbReference type="PANTHER" id="PTHR18843">
    <property type="entry name" value="TORSIN-1A-INTERACTING PROTEIN"/>
    <property type="match status" value="1"/>
</dbReference>
<keyword evidence="5 12" id="KW-1133">Transmembrane helix</keyword>
<dbReference type="AlphaFoldDB" id="A0AAZ1XY36"/>
<dbReference type="Gene3D" id="3.30.250.20">
    <property type="entry name" value="L1 transposable element, C-terminal domain"/>
    <property type="match status" value="1"/>
</dbReference>
<dbReference type="Ensembl" id="ENSOABT00000077020.1">
    <property type="protein sequence ID" value="ENSOABP00000072453.1"/>
    <property type="gene ID" value="ENSOABG00000006314.2"/>
</dbReference>
<keyword evidence="7" id="KW-0325">Glycoprotein</keyword>
<dbReference type="GO" id="GO:0016020">
    <property type="term" value="C:membrane"/>
    <property type="evidence" value="ECO:0007669"/>
    <property type="project" value="TreeGrafter"/>
</dbReference>
<feature type="compositionally biased region" description="Basic and acidic residues" evidence="11">
    <location>
        <begin position="398"/>
        <end position="411"/>
    </location>
</feature>
<keyword evidence="8" id="KW-0539">Nucleus</keyword>
<reference evidence="15" key="1">
    <citation type="submission" date="2020-03" db="EMBL/GenBank/DDBJ databases">
        <title>Evolution of repeat sequences and sex chromosomes of tilapia species revealed by chromosome-level genomes.</title>
        <authorList>
            <person name="Xu L."/>
            <person name="Tao W."/>
            <person name="Wang D."/>
            <person name="Zhou Q."/>
        </authorList>
    </citation>
    <scope>NUCLEOTIDE SEQUENCE [LARGE SCALE GENOMIC DNA]</scope>
    <source>
        <strain evidence="15">Israel</strain>
    </source>
</reference>
<dbReference type="InterPro" id="IPR046753">
    <property type="entry name" value="TOIP1/2_C"/>
</dbReference>
<evidence type="ECO:0000256" key="1">
    <source>
        <dbReference type="ARBA" id="ARBA00004259"/>
    </source>
</evidence>
<dbReference type="Proteomes" id="UP000472276">
    <property type="component" value="Unassembled WGS sequence"/>
</dbReference>
<feature type="region of interest" description="Disordered" evidence="11">
    <location>
        <begin position="1"/>
        <end position="33"/>
    </location>
</feature>
<evidence type="ECO:0000256" key="6">
    <source>
        <dbReference type="ARBA" id="ARBA00023136"/>
    </source>
</evidence>
<evidence type="ECO:0000256" key="2">
    <source>
        <dbReference type="ARBA" id="ARBA00007860"/>
    </source>
</evidence>
<evidence type="ECO:0000256" key="8">
    <source>
        <dbReference type="ARBA" id="ARBA00023242"/>
    </source>
</evidence>
<dbReference type="GeneID" id="116317750"/>
<evidence type="ECO:0000256" key="12">
    <source>
        <dbReference type="SAM" id="Phobius"/>
    </source>
</evidence>
<feature type="compositionally biased region" description="Polar residues" evidence="11">
    <location>
        <begin position="13"/>
        <end position="33"/>
    </location>
</feature>
<evidence type="ECO:0000259" key="13">
    <source>
        <dbReference type="Pfam" id="PF05609"/>
    </source>
</evidence>
<dbReference type="PANTHER" id="PTHR18843:SF7">
    <property type="entry name" value="LAMINA-ASSOCIATED POLYPEPTIDE 1B ISOFORM 1-RELATED"/>
    <property type="match status" value="1"/>
</dbReference>
<dbReference type="GO" id="GO:0005635">
    <property type="term" value="C:nuclear envelope"/>
    <property type="evidence" value="ECO:0007669"/>
    <property type="project" value="UniProtKB-SubCell"/>
</dbReference>
<dbReference type="InterPro" id="IPR008662">
    <property type="entry name" value="TOIP1/2"/>
</dbReference>
<evidence type="ECO:0000256" key="11">
    <source>
        <dbReference type="SAM" id="MobiDB-lite"/>
    </source>
</evidence>
<dbReference type="InterPro" id="IPR042566">
    <property type="entry name" value="L1_C"/>
</dbReference>
<evidence type="ECO:0000313" key="15">
    <source>
        <dbReference type="Proteomes" id="UP000472276"/>
    </source>
</evidence>
<feature type="region of interest" description="Disordered" evidence="11">
    <location>
        <begin position="398"/>
        <end position="431"/>
    </location>
</feature>
<sequence length="780" mass="86960">MPAKKAQNKSKAHSSPSEENDVSGANNQANSAGDASSGCLLDVSVGMAHNLDVIQILDGIRSDFSTKIDVVLTAIQDVKRDVQDFSMRMEGAEKRISSVEDTVNSEKGKTEALVKQVALLMNKLEDLENRSRRNDAVAFLEKWLPEALGPATFPRQPLIERAHRLPGRTQPNRPPTPRVLIVKFLNFQDRVRVMRAAMTKGKVICGGQEVMFFPDLSTDLHRRRRGFDRVKQQLRSMNLRYGLIYPAKLRVSSDGHTHVFKTPADAEKFIQGSSFEATPRQPIKRTKRKKAQADAADAPTSVNGTKDGEPDFEDGESPSKKSRLDAEEAVFDKSAESKMDVEESSGDVEESSGDIQENEDQEMDIDQDSFKVTDLPNIHKDALGDRNLNPRVVLGERCRPSLKTEDPDLMKSKKVSATPAPKAPAPPTKPVAHISATVNKHDSPALKQSSMEDYRRMMVLKAQSAASSSDVSKVNHLTPSVYPRRVNNIPRKETIHPKESDKQKPVATKTRPRNSSRGFMWCLWGLVRLLVLLVLFVIGTLLTYKIVPLLQDMTRGGGQSSRAVKPERFADQLSDLQTQFPSQRPELWKMSKIHLEKHLKTAHPTEPVSLIFTAGQKAERTLQCLARGLAASFSSALNASFLDIDGKSKADQDSDKVKLDIDSQLQAAFEGEKPVAIIHRLEELPPGSTLIFYRYCDHENAAYKRVFLLFSVLLPQDEIPKEKSVKEVEEMVQDYLKERLVDTGGQTSFNIMNNDKFGGLWSRISHVVLPVVSEVEKKGC</sequence>
<feature type="compositionally biased region" description="Basic residues" evidence="11">
    <location>
        <begin position="1"/>
        <end position="12"/>
    </location>
</feature>
<dbReference type="Gene3D" id="3.30.70.1820">
    <property type="entry name" value="L1 transposable element, RRM domain"/>
    <property type="match status" value="1"/>
</dbReference>
<evidence type="ECO:0000256" key="4">
    <source>
        <dbReference type="ARBA" id="ARBA00022692"/>
    </source>
</evidence>
<dbReference type="Gene3D" id="3.40.50.12190">
    <property type="match status" value="1"/>
</dbReference>
<gene>
    <name evidence="14" type="primary">LOC116317750</name>
</gene>
<comment type="similarity">
    <text evidence="2">Belongs to the TOR1AIP family.</text>
</comment>
<keyword evidence="15" id="KW-1185">Reference proteome</keyword>
<evidence type="ECO:0000256" key="3">
    <source>
        <dbReference type="ARBA" id="ARBA00022553"/>
    </source>
</evidence>
<feature type="domain" description="Torsin-1A-interacting protein 1/2 AAA+ activator" evidence="13">
    <location>
        <begin position="567"/>
        <end position="774"/>
    </location>
</feature>
<evidence type="ECO:0000256" key="5">
    <source>
        <dbReference type="ARBA" id="ARBA00022989"/>
    </source>
</evidence>
<accession>A0AAZ1XY36</accession>
<dbReference type="RefSeq" id="XP_031592473.2">
    <property type="nucleotide sequence ID" value="XM_031736613.2"/>
</dbReference>
<comment type="subcellular location">
    <subcellularLocation>
        <location evidence="9">Endomembrane system</location>
        <topology evidence="9">Single-pass membrane protein</topology>
    </subcellularLocation>
    <subcellularLocation>
        <location evidence="1">Nucleus envelope</location>
    </subcellularLocation>
</comment>
<reference evidence="14" key="2">
    <citation type="submission" date="2025-08" db="UniProtKB">
        <authorList>
            <consortium name="Ensembl"/>
        </authorList>
    </citation>
    <scope>IDENTIFICATION</scope>
</reference>
<dbReference type="InterPro" id="IPR038599">
    <property type="entry name" value="LAP1C-like_C_sf"/>
</dbReference>
<evidence type="ECO:0000256" key="9">
    <source>
        <dbReference type="ARBA" id="ARBA00037847"/>
    </source>
</evidence>
<keyword evidence="3" id="KW-0597">Phosphoprotein</keyword>
<evidence type="ECO:0000256" key="7">
    <source>
        <dbReference type="ARBA" id="ARBA00023180"/>
    </source>
</evidence>
<feature type="compositionally biased region" description="Acidic residues" evidence="11">
    <location>
        <begin position="342"/>
        <end position="360"/>
    </location>
</feature>
<dbReference type="KEGG" id="oau:116317750"/>
<feature type="transmembrane region" description="Helical" evidence="12">
    <location>
        <begin position="518"/>
        <end position="544"/>
    </location>
</feature>
<organism evidence="14 15">
    <name type="scientific">Oreochromis aureus</name>
    <name type="common">Israeli tilapia</name>
    <name type="synonym">Chromis aureus</name>
    <dbReference type="NCBI Taxonomy" id="47969"/>
    <lineage>
        <taxon>Eukaryota</taxon>
        <taxon>Metazoa</taxon>
        <taxon>Chordata</taxon>
        <taxon>Craniata</taxon>
        <taxon>Vertebrata</taxon>
        <taxon>Euteleostomi</taxon>
        <taxon>Actinopterygii</taxon>
        <taxon>Neopterygii</taxon>
        <taxon>Teleostei</taxon>
        <taxon>Neoteleostei</taxon>
        <taxon>Acanthomorphata</taxon>
        <taxon>Ovalentaria</taxon>
        <taxon>Cichlomorphae</taxon>
        <taxon>Cichliformes</taxon>
        <taxon>Cichlidae</taxon>
        <taxon>African cichlids</taxon>
        <taxon>Pseudocrenilabrinae</taxon>
        <taxon>Oreochromini</taxon>
        <taxon>Oreochromis</taxon>
    </lineage>
</organism>
<feature type="region of interest" description="Disordered" evidence="11">
    <location>
        <begin position="492"/>
        <end position="514"/>
    </location>
</feature>
<name>A0AAZ1XY36_OREAU</name>
<protein>
    <recommendedName>
        <fullName evidence="13">Torsin-1A-interacting protein 1/2 AAA+ activator domain-containing protein</fullName>
    </recommendedName>
</protein>
<proteinExistence type="inferred from homology"/>
<evidence type="ECO:0000313" key="14">
    <source>
        <dbReference type="Ensembl" id="ENSOABP00000072453.1"/>
    </source>
</evidence>
<keyword evidence="10" id="KW-0175">Coiled coil</keyword>
<evidence type="ECO:0000256" key="10">
    <source>
        <dbReference type="SAM" id="Coils"/>
    </source>
</evidence>
<feature type="compositionally biased region" description="Basic and acidic residues" evidence="11">
    <location>
        <begin position="492"/>
        <end position="504"/>
    </location>
</feature>
<feature type="coiled-coil region" evidence="10">
    <location>
        <begin position="75"/>
        <end position="130"/>
    </location>
</feature>
<feature type="compositionally biased region" description="Basic and acidic residues" evidence="11">
    <location>
        <begin position="317"/>
        <end position="341"/>
    </location>
</feature>